<sequence>MDWSDPATAVMSHGTAAVIRALSGARSFGVRELAGVAGVSPTRARQVVQRLAEHGLVEVDAHPGAHLVRLNLDHLAVQPTIALAHLRTEVLHRLGNEVNGWPLPAEHVSLFGSAARGDGNTYSDIDLLVVRPSGDQEAWDHQLADSGAAIRRWTGNWVSWFEVEVGGLQRMAAEEEPIVDEWCRDAILLRGRSLNSLLRRTP</sequence>
<dbReference type="EMBL" id="FNUC01000004">
    <property type="protein sequence ID" value="SEF12030.1"/>
    <property type="molecule type" value="Genomic_DNA"/>
</dbReference>
<feature type="domain" description="Polymerase nucleotidyl transferase" evidence="1">
    <location>
        <begin position="108"/>
        <end position="144"/>
    </location>
</feature>
<dbReference type="STRING" id="561176.SAMN04488561_4163"/>
<reference evidence="3" key="1">
    <citation type="submission" date="2016-10" db="EMBL/GenBank/DDBJ databases">
        <authorList>
            <person name="Varghese N."/>
            <person name="Submissions S."/>
        </authorList>
    </citation>
    <scope>NUCLEOTIDE SEQUENCE [LARGE SCALE GENOMIC DNA]</scope>
    <source>
        <strain evidence="3">DSM 45237</strain>
    </source>
</reference>
<proteinExistence type="predicted"/>
<dbReference type="Gene3D" id="3.30.460.10">
    <property type="entry name" value="Beta Polymerase, domain 2"/>
    <property type="match status" value="1"/>
</dbReference>
<evidence type="ECO:0000259" key="1">
    <source>
        <dbReference type="Pfam" id="PF01909"/>
    </source>
</evidence>
<dbReference type="InterPro" id="IPR043519">
    <property type="entry name" value="NT_sf"/>
</dbReference>
<dbReference type="GO" id="GO:0016779">
    <property type="term" value="F:nucleotidyltransferase activity"/>
    <property type="evidence" value="ECO:0007669"/>
    <property type="project" value="InterPro"/>
</dbReference>
<dbReference type="InterPro" id="IPR036388">
    <property type="entry name" value="WH-like_DNA-bd_sf"/>
</dbReference>
<dbReference type="Pfam" id="PF01909">
    <property type="entry name" value="NTP_transf_2"/>
    <property type="match status" value="1"/>
</dbReference>
<dbReference type="InterPro" id="IPR036390">
    <property type="entry name" value="WH_DNA-bd_sf"/>
</dbReference>
<dbReference type="OrthoDB" id="3826063at2"/>
<organism evidence="2 3">
    <name type="scientific">Jiangella alba</name>
    <dbReference type="NCBI Taxonomy" id="561176"/>
    <lineage>
        <taxon>Bacteria</taxon>
        <taxon>Bacillati</taxon>
        <taxon>Actinomycetota</taxon>
        <taxon>Actinomycetes</taxon>
        <taxon>Jiangellales</taxon>
        <taxon>Jiangellaceae</taxon>
        <taxon>Jiangella</taxon>
    </lineage>
</organism>
<dbReference type="Gene3D" id="1.10.10.10">
    <property type="entry name" value="Winged helix-like DNA-binding domain superfamily/Winged helix DNA-binding domain"/>
    <property type="match status" value="1"/>
</dbReference>
<gene>
    <name evidence="2" type="ORF">SAMN04488561_4163</name>
</gene>
<evidence type="ECO:0000313" key="2">
    <source>
        <dbReference type="EMBL" id="SEF12030.1"/>
    </source>
</evidence>
<dbReference type="RefSeq" id="WP_069109916.1">
    <property type="nucleotide sequence ID" value="NZ_FNUC01000004.1"/>
</dbReference>
<dbReference type="AlphaFoldDB" id="A0A1H5PEB4"/>
<dbReference type="InterPro" id="IPR002934">
    <property type="entry name" value="Polymerase_NTP_transf_dom"/>
</dbReference>
<dbReference type="Proteomes" id="UP000181980">
    <property type="component" value="Unassembled WGS sequence"/>
</dbReference>
<keyword evidence="3" id="KW-1185">Reference proteome</keyword>
<name>A0A1H5PEB4_9ACTN</name>
<dbReference type="SUPFAM" id="SSF81301">
    <property type="entry name" value="Nucleotidyltransferase"/>
    <property type="match status" value="1"/>
</dbReference>
<accession>A0A1H5PEB4</accession>
<keyword evidence="2" id="KW-0808">Transferase</keyword>
<protein>
    <submittedName>
        <fullName evidence="2">Nucleotidyltransferase domain-containing protein</fullName>
    </submittedName>
</protein>
<dbReference type="SUPFAM" id="SSF46785">
    <property type="entry name" value="Winged helix' DNA-binding domain"/>
    <property type="match status" value="1"/>
</dbReference>
<evidence type="ECO:0000313" key="3">
    <source>
        <dbReference type="Proteomes" id="UP000181980"/>
    </source>
</evidence>
<dbReference type="CDD" id="cd05403">
    <property type="entry name" value="NT_KNTase_like"/>
    <property type="match status" value="1"/>
</dbReference>